<dbReference type="EMBL" id="MT141235">
    <property type="protein sequence ID" value="QJA56712.1"/>
    <property type="molecule type" value="Genomic_DNA"/>
</dbReference>
<gene>
    <name evidence="1" type="ORF">MM415B01807_0010</name>
</gene>
<accession>A0A6M3IK06</accession>
<reference evidence="1" key="1">
    <citation type="submission" date="2020-03" db="EMBL/GenBank/DDBJ databases">
        <title>The deep terrestrial virosphere.</title>
        <authorList>
            <person name="Holmfeldt K."/>
            <person name="Nilsson E."/>
            <person name="Simone D."/>
            <person name="Lopez-Fernandez M."/>
            <person name="Wu X."/>
            <person name="de Brujin I."/>
            <person name="Lundin D."/>
            <person name="Andersson A."/>
            <person name="Bertilsson S."/>
            <person name="Dopson M."/>
        </authorList>
    </citation>
    <scope>NUCLEOTIDE SEQUENCE</scope>
    <source>
        <strain evidence="1">MM415B01807</strain>
    </source>
</reference>
<proteinExistence type="predicted"/>
<evidence type="ECO:0000313" key="1">
    <source>
        <dbReference type="EMBL" id="QJA56712.1"/>
    </source>
</evidence>
<sequence>MGGKEMIERTCETQDEAQALANFLWNEKERHLEDVSDIEMDLEDLEKYWDVRPRKEREFVRPGRPPEEEDDDFYPIYDYWYGA</sequence>
<organism evidence="1">
    <name type="scientific">viral metagenome</name>
    <dbReference type="NCBI Taxonomy" id="1070528"/>
    <lineage>
        <taxon>unclassified sequences</taxon>
        <taxon>metagenomes</taxon>
        <taxon>organismal metagenomes</taxon>
    </lineage>
</organism>
<protein>
    <submittedName>
        <fullName evidence="1">Uncharacterized protein</fullName>
    </submittedName>
</protein>
<dbReference type="AlphaFoldDB" id="A0A6M3IK06"/>
<name>A0A6M3IK06_9ZZZZ</name>